<dbReference type="Proteomes" id="UP000224854">
    <property type="component" value="Unassembled WGS sequence"/>
</dbReference>
<dbReference type="GO" id="GO:0008810">
    <property type="term" value="F:cellulase activity"/>
    <property type="evidence" value="ECO:0007669"/>
    <property type="project" value="InterPro"/>
</dbReference>
<dbReference type="InterPro" id="IPR002594">
    <property type="entry name" value="GH12"/>
</dbReference>
<dbReference type="GO" id="GO:0000272">
    <property type="term" value="P:polysaccharide catabolic process"/>
    <property type="evidence" value="ECO:0007669"/>
    <property type="project" value="UniProtKB-KW"/>
</dbReference>
<reference evidence="3 4" key="1">
    <citation type="submission" date="2017-06" db="EMBL/GenBank/DDBJ databases">
        <title>Ant-infecting Ophiocordyceps genomes reveal a high diversity of potential behavioral manipulation genes and a possible major role for enterotoxins.</title>
        <authorList>
            <person name="De Bekker C."/>
            <person name="Evans H.C."/>
            <person name="Brachmann A."/>
            <person name="Hughes D.P."/>
        </authorList>
    </citation>
    <scope>NUCLEOTIDE SEQUENCE [LARGE SCALE GENOMIC DNA]</scope>
    <source>
        <strain evidence="3 4">1348a</strain>
    </source>
</reference>
<dbReference type="SUPFAM" id="SSF49899">
    <property type="entry name" value="Concanavalin A-like lectins/glucanases"/>
    <property type="match status" value="1"/>
</dbReference>
<protein>
    <recommendedName>
        <fullName evidence="5">Glycoside hydrolase family 12 protein</fullName>
    </recommendedName>
</protein>
<keyword evidence="2" id="KW-0624">Polysaccharide degradation</keyword>
<accession>A0A2C5YJK9</accession>
<keyword evidence="2" id="KW-0119">Carbohydrate metabolism</keyword>
<evidence type="ECO:0000313" key="3">
    <source>
        <dbReference type="EMBL" id="PHH68937.1"/>
    </source>
</evidence>
<proteinExistence type="inferred from homology"/>
<sequence>MFRWLVNVGLLVLPIAVTLGILLGLQSSRSWSGQSPLFSPPLNNKWVEKTYCQKSTGIHPDTKGQQYTLNPNQWAWQVGDPGFLCMNVTTFNNQTYATKTTAPTFKVFWQYPQRNSDQPVHAFPNIKIDGGALPAVLQKINEINVDMAWSMRLDNKTDTATNVEELVQANVNSNVAIDMFLDKDKTKAQNSEAAKYEVMVWFAAIGPATFAIGQQAGPVSTRRINGTDFDLFFGQNGRGQNVLTWKSKTAAHDFHGNIGPLVGEILQSNKPNFPTSSDYLGYLSFGSEAYHSNRPVTFSVPLLSIDVRKS</sequence>
<comment type="caution">
    <text evidence="3">The sequence shown here is derived from an EMBL/GenBank/DDBJ whole genome shotgun (WGS) entry which is preliminary data.</text>
</comment>
<gene>
    <name evidence="3" type="ORF">CDD82_172</name>
</gene>
<dbReference type="PANTHER" id="PTHR34002">
    <property type="entry name" value="BLR1656 PROTEIN"/>
    <property type="match status" value="1"/>
</dbReference>
<dbReference type="Pfam" id="PF01670">
    <property type="entry name" value="Glyco_hydro_12"/>
    <property type="match status" value="1"/>
</dbReference>
<evidence type="ECO:0000256" key="1">
    <source>
        <dbReference type="ARBA" id="ARBA00005519"/>
    </source>
</evidence>
<evidence type="ECO:0008006" key="5">
    <source>
        <dbReference type="Google" id="ProtNLM"/>
    </source>
</evidence>
<evidence type="ECO:0000313" key="4">
    <source>
        <dbReference type="Proteomes" id="UP000224854"/>
    </source>
</evidence>
<keyword evidence="2" id="KW-0326">Glycosidase</keyword>
<dbReference type="EMBL" id="NJEU01001029">
    <property type="protein sequence ID" value="PHH68937.1"/>
    <property type="molecule type" value="Genomic_DNA"/>
</dbReference>
<comment type="similarity">
    <text evidence="1 2">Belongs to the glycosyl hydrolase 12 (cellulase H) family.</text>
</comment>
<dbReference type="InterPro" id="IPR013319">
    <property type="entry name" value="GH11/12"/>
</dbReference>
<dbReference type="AlphaFoldDB" id="A0A2C5YJK9"/>
<organism evidence="3 4">
    <name type="scientific">Ophiocordyceps australis</name>
    <dbReference type="NCBI Taxonomy" id="1399860"/>
    <lineage>
        <taxon>Eukaryota</taxon>
        <taxon>Fungi</taxon>
        <taxon>Dikarya</taxon>
        <taxon>Ascomycota</taxon>
        <taxon>Pezizomycotina</taxon>
        <taxon>Sordariomycetes</taxon>
        <taxon>Hypocreomycetidae</taxon>
        <taxon>Hypocreales</taxon>
        <taxon>Ophiocordycipitaceae</taxon>
        <taxon>Ophiocordyceps</taxon>
    </lineage>
</organism>
<keyword evidence="2" id="KW-0378">Hydrolase</keyword>
<dbReference type="OrthoDB" id="89349at2759"/>
<dbReference type="InterPro" id="IPR013320">
    <property type="entry name" value="ConA-like_dom_sf"/>
</dbReference>
<evidence type="ECO:0000256" key="2">
    <source>
        <dbReference type="RuleBase" id="RU361163"/>
    </source>
</evidence>
<dbReference type="PANTHER" id="PTHR34002:SF9">
    <property type="entry name" value="XYLOGLUCAN-SPECIFIC ENDO-BETA-1,4-GLUCANASE A"/>
    <property type="match status" value="1"/>
</dbReference>
<keyword evidence="4" id="KW-1185">Reference proteome</keyword>
<name>A0A2C5YJK9_9HYPO</name>
<dbReference type="Gene3D" id="2.60.120.180">
    <property type="match status" value="1"/>
</dbReference>